<sequence>MQNILHVRLFLRVEFCNFVEKVGTMEYFYKYRSLVNMKRFIDILMNRRLYASKYLELNDPMEGYFLYDQNVLRNVVSKLRDERATTLICSLSKTPFNGLMWSMYGDEHKGCCIKLRVTSPNWKEVNIDYTSERTLITDRNASIETILGKKSVQWQHEEEVRYINTNPKSSYLKIEIDTIYLGAKMTRADVSFYTELIKMANRAFPQKKPIEIVKLTKDDIDFGF</sequence>
<evidence type="ECO:0008006" key="3">
    <source>
        <dbReference type="Google" id="ProtNLM"/>
    </source>
</evidence>
<evidence type="ECO:0000313" key="2">
    <source>
        <dbReference type="Proteomes" id="UP000184436"/>
    </source>
</evidence>
<dbReference type="Proteomes" id="UP000184436">
    <property type="component" value="Unassembled WGS sequence"/>
</dbReference>
<keyword evidence="2" id="KW-1185">Reference proteome</keyword>
<organism evidence="1 2">
    <name type="scientific">Bacteroides faecichinchillae</name>
    <dbReference type="NCBI Taxonomy" id="871325"/>
    <lineage>
        <taxon>Bacteria</taxon>
        <taxon>Pseudomonadati</taxon>
        <taxon>Bacteroidota</taxon>
        <taxon>Bacteroidia</taxon>
        <taxon>Bacteroidales</taxon>
        <taxon>Bacteroidaceae</taxon>
        <taxon>Bacteroides</taxon>
    </lineage>
</organism>
<evidence type="ECO:0000313" key="1">
    <source>
        <dbReference type="EMBL" id="SHF25774.1"/>
    </source>
</evidence>
<dbReference type="RefSeq" id="WP_136498332.1">
    <property type="nucleotide sequence ID" value="NZ_FQVD01000014.1"/>
</dbReference>
<dbReference type="STRING" id="871325.SAMN05444349_11480"/>
<name>A0A1M5A6K0_9BACE</name>
<dbReference type="AlphaFoldDB" id="A0A1M5A6K0"/>
<proteinExistence type="predicted"/>
<gene>
    <name evidence="1" type="ORF">SAMN05444349_11480</name>
</gene>
<accession>A0A1M5A6K0</accession>
<reference evidence="1 2" key="1">
    <citation type="submission" date="2016-11" db="EMBL/GenBank/DDBJ databases">
        <authorList>
            <person name="Jaros S."/>
            <person name="Januszkiewicz K."/>
            <person name="Wedrychowicz H."/>
        </authorList>
    </citation>
    <scope>NUCLEOTIDE SEQUENCE [LARGE SCALE GENOMIC DNA]</scope>
    <source>
        <strain evidence="1 2">DSM 26883</strain>
    </source>
</reference>
<dbReference type="OrthoDB" id="190848at2"/>
<dbReference type="EMBL" id="FQVD01000014">
    <property type="protein sequence ID" value="SHF25774.1"/>
    <property type="molecule type" value="Genomic_DNA"/>
</dbReference>
<protein>
    <recommendedName>
        <fullName evidence="3">DUF2971 domain-containing protein</fullName>
    </recommendedName>
</protein>